<evidence type="ECO:0000313" key="7">
    <source>
        <dbReference type="EMBL" id="BAN34775.1"/>
    </source>
</evidence>
<dbReference type="Pfam" id="PF08448">
    <property type="entry name" value="PAS_4"/>
    <property type="match status" value="1"/>
</dbReference>
<feature type="coiled-coil region" evidence="4">
    <location>
        <begin position="16"/>
        <end position="79"/>
    </location>
</feature>
<dbReference type="GO" id="GO:0000155">
    <property type="term" value="F:phosphorelay sensor kinase activity"/>
    <property type="evidence" value="ECO:0007669"/>
    <property type="project" value="InterPro"/>
</dbReference>
<dbReference type="STRING" id="1163617.SCD_n00934"/>
<dbReference type="Gene3D" id="3.30.450.20">
    <property type="entry name" value="PAS domain"/>
    <property type="match status" value="2"/>
</dbReference>
<dbReference type="RefSeq" id="WP_009206277.1">
    <property type="nucleotide sequence ID" value="NC_022357.1"/>
</dbReference>
<name>S6A9V6_SULDS</name>
<dbReference type="GO" id="GO:0016020">
    <property type="term" value="C:membrane"/>
    <property type="evidence" value="ECO:0007669"/>
    <property type="project" value="InterPro"/>
</dbReference>
<dbReference type="CDD" id="cd16917">
    <property type="entry name" value="HATPase_UhpB-NarQ-NarX-like"/>
    <property type="match status" value="1"/>
</dbReference>
<organism evidence="7 8">
    <name type="scientific">Sulfuricella denitrificans (strain DSM 22764 / NBRC 105220 / skB26)</name>
    <dbReference type="NCBI Taxonomy" id="1163617"/>
    <lineage>
        <taxon>Bacteria</taxon>
        <taxon>Pseudomonadati</taxon>
        <taxon>Pseudomonadota</taxon>
        <taxon>Betaproteobacteria</taxon>
        <taxon>Nitrosomonadales</taxon>
        <taxon>Sulfuricellaceae</taxon>
        <taxon>Sulfuricella</taxon>
    </lineage>
</organism>
<sequence length="554" mass="61814">MAEGEKMRIDPAAMSKSELVDQLNQLQANAKTDLEQSEAQLLHELQVHQIELEMQNLELREAQQRLEEARDRYADLYDFAPIGYLTLEGAGRILEINLTGAAMLGDERANLIGKPFSARLARKDSQLFFLYLNRVFHSVGGSNIVTEVKIKRGDAVVDVHLESAPMKSTAGQDRTCRMVMTDISEQKRAKGTLKQTLLAQEALLNTIPAKVFFKDKDLRYTAVSQGCQEFFGRQVADILGKTNFDLIPRKQAEGLQRMELSVLLSGVPERNIEHMVTDSKGNQLFFTISLAPYFGPDGKTAGLVGVSVDVTPIREAEHLSQDLLRQNRLLTQRLFSLQESERRHLARELHDELGQWLTAIQAEAGAICSNSGAEREPEICAIAQAIGNSATEVQSVIRRILRRLRPALLDELGLTDSLQELAIQWRQHHPKIVCDMELDGNLGDLSEALNITLYRIVQEALTNIANHAQAHHVKVWLRRVPDVASDPEHLLLTVQDDGKGMYSNLPLKGLGMLGMRERVIASGGEFMSQSAPGKGVCIEIRLPLVAPMEERRKT</sequence>
<keyword evidence="8" id="KW-1185">Reference proteome</keyword>
<dbReference type="SMART" id="SM00091">
    <property type="entry name" value="PAS"/>
    <property type="match status" value="2"/>
</dbReference>
<dbReference type="InterPro" id="IPR011712">
    <property type="entry name" value="Sig_transdc_His_kin_sub3_dim/P"/>
</dbReference>
<dbReference type="InterPro" id="IPR036890">
    <property type="entry name" value="HATPase_C_sf"/>
</dbReference>
<evidence type="ECO:0000256" key="2">
    <source>
        <dbReference type="ARBA" id="ARBA00022777"/>
    </source>
</evidence>
<dbReference type="InterPro" id="IPR005467">
    <property type="entry name" value="His_kinase_dom"/>
</dbReference>
<keyword evidence="2 7" id="KW-0418">Kinase</keyword>
<dbReference type="InterPro" id="IPR003594">
    <property type="entry name" value="HATPase_dom"/>
</dbReference>
<dbReference type="Gene3D" id="3.30.565.10">
    <property type="entry name" value="Histidine kinase-like ATPase, C-terminal domain"/>
    <property type="match status" value="1"/>
</dbReference>
<dbReference type="GO" id="GO:0046983">
    <property type="term" value="F:protein dimerization activity"/>
    <property type="evidence" value="ECO:0007669"/>
    <property type="project" value="InterPro"/>
</dbReference>
<dbReference type="Gene3D" id="1.20.5.1930">
    <property type="match status" value="1"/>
</dbReference>
<dbReference type="PANTHER" id="PTHR24421">
    <property type="entry name" value="NITRATE/NITRITE SENSOR PROTEIN NARX-RELATED"/>
    <property type="match status" value="1"/>
</dbReference>
<protein>
    <submittedName>
        <fullName evidence="7">Multi-sensor signal transduction histidine kinase</fullName>
    </submittedName>
</protein>
<evidence type="ECO:0000313" key="8">
    <source>
        <dbReference type="Proteomes" id="UP000015559"/>
    </source>
</evidence>
<dbReference type="SUPFAM" id="SSF55874">
    <property type="entry name" value="ATPase domain of HSP90 chaperone/DNA topoisomerase II/histidine kinase"/>
    <property type="match status" value="1"/>
</dbReference>
<proteinExistence type="predicted"/>
<dbReference type="InterPro" id="IPR000014">
    <property type="entry name" value="PAS"/>
</dbReference>
<dbReference type="EMBL" id="AP013066">
    <property type="protein sequence ID" value="BAN34775.1"/>
    <property type="molecule type" value="Genomic_DNA"/>
</dbReference>
<accession>S6A9V6</accession>
<dbReference type="SUPFAM" id="SSF55785">
    <property type="entry name" value="PYP-like sensor domain (PAS domain)"/>
    <property type="match status" value="2"/>
</dbReference>
<evidence type="ECO:0000256" key="4">
    <source>
        <dbReference type="SAM" id="Coils"/>
    </source>
</evidence>
<feature type="domain" description="PAC" evidence="6">
    <location>
        <begin position="270"/>
        <end position="322"/>
    </location>
</feature>
<dbReference type="AlphaFoldDB" id="S6A9V6"/>
<dbReference type="PROSITE" id="PS50113">
    <property type="entry name" value="PAC"/>
    <property type="match status" value="1"/>
</dbReference>
<keyword evidence="4" id="KW-0175">Coiled coil</keyword>
<dbReference type="Pfam" id="PF07730">
    <property type="entry name" value="HisKA_3"/>
    <property type="match status" value="1"/>
</dbReference>
<dbReference type="Pfam" id="PF02518">
    <property type="entry name" value="HATPase_c"/>
    <property type="match status" value="1"/>
</dbReference>
<reference evidence="7 8" key="1">
    <citation type="journal article" date="2012" name="Appl. Environ. Microbiol.">
        <title>Draft genome sequence of a psychrotolerant sulfur-oxidizing bacterium, Sulfuricella denitrificans skB26, and proteomic insights into cold adaptation.</title>
        <authorList>
            <person name="Watanabe T."/>
            <person name="Kojima H."/>
            <person name="Fukui M."/>
        </authorList>
    </citation>
    <scope>NUCLEOTIDE SEQUENCE [LARGE SCALE GENOMIC DNA]</scope>
    <source>
        <strain evidence="8">skB26</strain>
    </source>
</reference>
<dbReference type="CDD" id="cd00130">
    <property type="entry name" value="PAS"/>
    <property type="match status" value="2"/>
</dbReference>
<gene>
    <name evidence="7" type="ORF">SCD_n00934</name>
</gene>
<dbReference type="SMART" id="SM00387">
    <property type="entry name" value="HATPase_c"/>
    <property type="match status" value="1"/>
</dbReference>
<dbReference type="InterPro" id="IPR035965">
    <property type="entry name" value="PAS-like_dom_sf"/>
</dbReference>
<dbReference type="Pfam" id="PF13426">
    <property type="entry name" value="PAS_9"/>
    <property type="match status" value="1"/>
</dbReference>
<dbReference type="InterPro" id="IPR013656">
    <property type="entry name" value="PAS_4"/>
</dbReference>
<evidence type="ECO:0000256" key="1">
    <source>
        <dbReference type="ARBA" id="ARBA00022679"/>
    </source>
</evidence>
<evidence type="ECO:0000259" key="6">
    <source>
        <dbReference type="PROSITE" id="PS50113"/>
    </source>
</evidence>
<dbReference type="eggNOG" id="COG3851">
    <property type="taxonomic scope" value="Bacteria"/>
</dbReference>
<dbReference type="HOGENOM" id="CLU_000445_114_0_4"/>
<dbReference type="NCBIfam" id="TIGR00229">
    <property type="entry name" value="sensory_box"/>
    <property type="match status" value="2"/>
</dbReference>
<dbReference type="KEGG" id="sdr:SCD_n00934"/>
<evidence type="ECO:0000256" key="3">
    <source>
        <dbReference type="ARBA" id="ARBA00023012"/>
    </source>
</evidence>
<dbReference type="PROSITE" id="PS50109">
    <property type="entry name" value="HIS_KIN"/>
    <property type="match status" value="1"/>
</dbReference>
<keyword evidence="1" id="KW-0808">Transferase</keyword>
<evidence type="ECO:0000259" key="5">
    <source>
        <dbReference type="PROSITE" id="PS50109"/>
    </source>
</evidence>
<dbReference type="OrthoDB" id="9813412at2"/>
<dbReference type="Proteomes" id="UP000015559">
    <property type="component" value="Chromosome"/>
</dbReference>
<feature type="domain" description="Histidine kinase" evidence="5">
    <location>
        <begin position="348"/>
        <end position="546"/>
    </location>
</feature>
<dbReference type="PANTHER" id="PTHR24421:SF58">
    <property type="entry name" value="SIGNAL TRANSDUCTION HISTIDINE-PROTEIN KINASE_PHOSPHATASE UHPB"/>
    <property type="match status" value="1"/>
</dbReference>
<dbReference type="InterPro" id="IPR050482">
    <property type="entry name" value="Sensor_HK_TwoCompSys"/>
</dbReference>
<dbReference type="InterPro" id="IPR000700">
    <property type="entry name" value="PAS-assoc_C"/>
</dbReference>
<keyword evidence="3" id="KW-0902">Two-component regulatory system</keyword>